<evidence type="ECO:0000256" key="7">
    <source>
        <dbReference type="ARBA" id="ARBA00071383"/>
    </source>
</evidence>
<dbReference type="GO" id="GO:1990904">
    <property type="term" value="C:ribonucleoprotein complex"/>
    <property type="evidence" value="ECO:0007669"/>
    <property type="project" value="UniProtKB-KW"/>
</dbReference>
<protein>
    <recommendedName>
        <fullName evidence="7">Small ribosomal subunit protein uS8m</fullName>
    </recommendedName>
</protein>
<keyword evidence="4" id="KW-0496">Mitochondrion</keyword>
<proteinExistence type="inferred from homology"/>
<dbReference type="Pfam" id="PF00410">
    <property type="entry name" value="Ribosomal_S8"/>
    <property type="match status" value="1"/>
</dbReference>
<comment type="similarity">
    <text evidence="2">Belongs to the universal ribosomal protein uS8 family.</text>
</comment>
<name>A0AAV5RT12_MAUHU</name>
<evidence type="ECO:0000256" key="1">
    <source>
        <dbReference type="ARBA" id="ARBA00004173"/>
    </source>
</evidence>
<sequence>MDFKELQELDLPFGTEKSSYRSTSNVPNMSLVKLAHTCAHLQNCTRVRLSLTSIPYTKLQLQFAYNLYKQGFISSLQKGSTKGPDEDYVEVTPDNISTRRLWLGLKYRENKPILNKLQLISKPSVRIILENDDLKKICSGTIVRKIKPLQPGELILVRCGSEVMDINDAVFKKLGGEVLCRIN</sequence>
<keyword evidence="9" id="KW-1185">Reference proteome</keyword>
<evidence type="ECO:0000256" key="5">
    <source>
        <dbReference type="ARBA" id="ARBA00023274"/>
    </source>
</evidence>
<dbReference type="AlphaFoldDB" id="A0AAV5RT12"/>
<comment type="subcellular location">
    <subcellularLocation>
        <location evidence="1">Mitochondrion</location>
    </subcellularLocation>
</comment>
<dbReference type="EMBL" id="BTGD01000003">
    <property type="protein sequence ID" value="GMM54734.1"/>
    <property type="molecule type" value="Genomic_DNA"/>
</dbReference>
<dbReference type="Gene3D" id="3.30.1370.30">
    <property type="match status" value="1"/>
</dbReference>
<organism evidence="8 9">
    <name type="scientific">Maudiozyma humilis</name>
    <name type="common">Sour dough yeast</name>
    <name type="synonym">Kazachstania humilis</name>
    <dbReference type="NCBI Taxonomy" id="51915"/>
    <lineage>
        <taxon>Eukaryota</taxon>
        <taxon>Fungi</taxon>
        <taxon>Dikarya</taxon>
        <taxon>Ascomycota</taxon>
        <taxon>Saccharomycotina</taxon>
        <taxon>Saccharomycetes</taxon>
        <taxon>Saccharomycetales</taxon>
        <taxon>Saccharomycetaceae</taxon>
        <taxon>Maudiozyma</taxon>
    </lineage>
</organism>
<dbReference type="GO" id="GO:0005840">
    <property type="term" value="C:ribosome"/>
    <property type="evidence" value="ECO:0007669"/>
    <property type="project" value="UniProtKB-KW"/>
</dbReference>
<dbReference type="SUPFAM" id="SSF56047">
    <property type="entry name" value="Ribosomal protein S8"/>
    <property type="match status" value="1"/>
</dbReference>
<dbReference type="GO" id="GO:0006412">
    <property type="term" value="P:translation"/>
    <property type="evidence" value="ECO:0007669"/>
    <property type="project" value="InterPro"/>
</dbReference>
<dbReference type="Gene3D" id="3.30.1490.10">
    <property type="match status" value="1"/>
</dbReference>
<keyword evidence="5" id="KW-0687">Ribonucleoprotein</keyword>
<keyword evidence="3 8" id="KW-0689">Ribosomal protein</keyword>
<comment type="caution">
    <text evidence="8">The sequence shown here is derived from an EMBL/GenBank/DDBJ whole genome shotgun (WGS) entry which is preliminary data.</text>
</comment>
<dbReference type="InterPro" id="IPR035987">
    <property type="entry name" value="Ribosomal_uS8_sf"/>
</dbReference>
<dbReference type="FunFam" id="3.30.1490.10:FF:000005">
    <property type="entry name" value="Mitochondrial 40S ribosomal protein S8"/>
    <property type="match status" value="1"/>
</dbReference>
<evidence type="ECO:0000256" key="6">
    <source>
        <dbReference type="ARBA" id="ARBA00037226"/>
    </source>
</evidence>
<comment type="function">
    <text evidence="6">Component of the mitochondrial ribosome (mitoribosome), a dedicated translation machinery responsible for the synthesis of mitochondrial genome-encoded proteins, including at least some of the essential transmembrane subunits of the mitochondrial respiratory chain. The mitoribosomes are attached to the mitochondrial inner membrane and translation products are cotranslationally integrated into the membrane.</text>
</comment>
<evidence type="ECO:0000313" key="8">
    <source>
        <dbReference type="EMBL" id="GMM54734.1"/>
    </source>
</evidence>
<dbReference type="GO" id="GO:0003735">
    <property type="term" value="F:structural constituent of ribosome"/>
    <property type="evidence" value="ECO:0007669"/>
    <property type="project" value="InterPro"/>
</dbReference>
<dbReference type="FunFam" id="3.30.1370.30:FF:000006">
    <property type="entry name" value="40S ribosomal protein S8"/>
    <property type="match status" value="1"/>
</dbReference>
<evidence type="ECO:0000256" key="4">
    <source>
        <dbReference type="ARBA" id="ARBA00023128"/>
    </source>
</evidence>
<dbReference type="InterPro" id="IPR000630">
    <property type="entry name" value="Ribosomal_uS8"/>
</dbReference>
<dbReference type="Proteomes" id="UP001377567">
    <property type="component" value="Unassembled WGS sequence"/>
</dbReference>
<gene>
    <name evidence="8" type="ORF">DAKH74_013500</name>
</gene>
<evidence type="ECO:0000256" key="2">
    <source>
        <dbReference type="ARBA" id="ARBA00006471"/>
    </source>
</evidence>
<accession>A0AAV5RT12</accession>
<evidence type="ECO:0000313" key="9">
    <source>
        <dbReference type="Proteomes" id="UP001377567"/>
    </source>
</evidence>
<evidence type="ECO:0000256" key="3">
    <source>
        <dbReference type="ARBA" id="ARBA00022980"/>
    </source>
</evidence>
<dbReference type="GO" id="GO:0005739">
    <property type="term" value="C:mitochondrion"/>
    <property type="evidence" value="ECO:0007669"/>
    <property type="project" value="UniProtKB-SubCell"/>
</dbReference>
<reference evidence="8 9" key="1">
    <citation type="journal article" date="2023" name="Elife">
        <title>Identification of key yeast species and microbe-microbe interactions impacting larval growth of Drosophila in the wild.</title>
        <authorList>
            <person name="Mure A."/>
            <person name="Sugiura Y."/>
            <person name="Maeda R."/>
            <person name="Honda K."/>
            <person name="Sakurai N."/>
            <person name="Takahashi Y."/>
            <person name="Watada M."/>
            <person name="Katoh T."/>
            <person name="Gotoh A."/>
            <person name="Gotoh Y."/>
            <person name="Taniguchi I."/>
            <person name="Nakamura K."/>
            <person name="Hayashi T."/>
            <person name="Katayama T."/>
            <person name="Uemura T."/>
            <person name="Hattori Y."/>
        </authorList>
    </citation>
    <scope>NUCLEOTIDE SEQUENCE [LARGE SCALE GENOMIC DNA]</scope>
    <source>
        <strain evidence="8 9">KH-74</strain>
    </source>
</reference>